<organism evidence="2 3">
    <name type="scientific">Chitinophaga niabensis</name>
    <dbReference type="NCBI Taxonomy" id="536979"/>
    <lineage>
        <taxon>Bacteria</taxon>
        <taxon>Pseudomonadati</taxon>
        <taxon>Bacteroidota</taxon>
        <taxon>Chitinophagia</taxon>
        <taxon>Chitinophagales</taxon>
        <taxon>Chitinophagaceae</taxon>
        <taxon>Chitinophaga</taxon>
    </lineage>
</organism>
<dbReference type="Proteomes" id="UP000185003">
    <property type="component" value="Unassembled WGS sequence"/>
</dbReference>
<dbReference type="AlphaFoldDB" id="A0A1N6GCZ2"/>
<reference evidence="2 3" key="1">
    <citation type="submission" date="2016-11" db="EMBL/GenBank/DDBJ databases">
        <authorList>
            <person name="Jaros S."/>
            <person name="Januszkiewicz K."/>
            <person name="Wedrychowicz H."/>
        </authorList>
    </citation>
    <scope>NUCLEOTIDE SEQUENCE [LARGE SCALE GENOMIC DNA]</scope>
    <source>
        <strain evidence="2 3">DSM 24787</strain>
    </source>
</reference>
<evidence type="ECO:0000256" key="1">
    <source>
        <dbReference type="SAM" id="Phobius"/>
    </source>
</evidence>
<sequence>MSKNNSILTLFSQYQPEFTRIVNGANMILTFLNVILYCYLGFTYAFNLKSKP</sequence>
<name>A0A1N6GCZ2_9BACT</name>
<dbReference type="EMBL" id="FSRA01000001">
    <property type="protein sequence ID" value="SIO05408.1"/>
    <property type="molecule type" value="Genomic_DNA"/>
</dbReference>
<gene>
    <name evidence="2" type="ORF">SAMN04488055_2707</name>
</gene>
<proteinExistence type="predicted"/>
<keyword evidence="1" id="KW-0812">Transmembrane</keyword>
<keyword evidence="1" id="KW-0472">Membrane</keyword>
<keyword evidence="1" id="KW-1133">Transmembrane helix</keyword>
<evidence type="ECO:0000313" key="2">
    <source>
        <dbReference type="EMBL" id="SIO05408.1"/>
    </source>
</evidence>
<evidence type="ECO:0000313" key="3">
    <source>
        <dbReference type="Proteomes" id="UP000185003"/>
    </source>
</evidence>
<dbReference type="STRING" id="536979.SAMN04488055_2707"/>
<accession>A0A1N6GCZ2</accession>
<feature type="transmembrane region" description="Helical" evidence="1">
    <location>
        <begin position="21"/>
        <end position="46"/>
    </location>
</feature>
<protein>
    <submittedName>
        <fullName evidence="2">Uncharacterized protein</fullName>
    </submittedName>
</protein>
<keyword evidence="3" id="KW-1185">Reference proteome</keyword>